<sequence>MLHASDSIVVPPDAPDMVRVVTIAGMMSLSNMTNVTFVDAAGCAMRHVHYSGSKRTNQTRIGGREAA</sequence>
<reference evidence="1 4" key="2">
    <citation type="submission" date="2023-06" db="EMBL/GenBank/DDBJ databases">
        <title>Complete Genome Sequences of Bifidobacterium faecale strain JCM19861T was isolated from human faeces by Jung-Hye Choi et al. (2014).</title>
        <authorList>
            <person name="Okuhama S."/>
            <person name="Takahashi H."/>
            <person name="Imaizumi K."/>
            <person name="Nakayama S."/>
            <person name="Ogata Y."/>
            <person name="Suda W."/>
        </authorList>
    </citation>
    <scope>NUCLEOTIDE SEQUENCE [LARGE SCALE GENOMIC DNA]</scope>
    <source>
        <strain evidence="1 4">JCM 19861</strain>
    </source>
</reference>
<accession>A0AAN4VL04</accession>
<dbReference type="AlphaFoldDB" id="A0AAN4VL04"/>
<reference evidence="2" key="1">
    <citation type="submission" date="2021-08" db="EMBL/GenBank/DDBJ databases">
        <title>Draft genome sequence of the GABA producer Bifidobacterium adolescentis 4-2, isolated from healthy human feces.</title>
        <authorList>
            <person name="Altaib H."/>
            <person name="Niwa R."/>
            <person name="Abe M."/>
            <person name="Suzuki T."/>
        </authorList>
    </citation>
    <scope>NUCLEOTIDE SEQUENCE</scope>
    <source>
        <strain evidence="2">4-2</strain>
    </source>
</reference>
<dbReference type="Proteomes" id="UP000886943">
    <property type="component" value="Unassembled WGS sequence"/>
</dbReference>
<evidence type="ECO:0000313" key="4">
    <source>
        <dbReference type="Proteomes" id="UP001357973"/>
    </source>
</evidence>
<evidence type="ECO:0000313" key="3">
    <source>
        <dbReference type="Proteomes" id="UP000886943"/>
    </source>
</evidence>
<name>A0AAN4VL04_BIFAD</name>
<proteinExistence type="predicted"/>
<gene>
    <name evidence="1" type="ORF">B19861_12610</name>
    <name evidence="2" type="ORF">BIFAD42_04650</name>
</gene>
<organism evidence="2 3">
    <name type="scientific">Bifidobacterium adolescentis</name>
    <dbReference type="NCBI Taxonomy" id="1680"/>
    <lineage>
        <taxon>Bacteria</taxon>
        <taxon>Bacillati</taxon>
        <taxon>Actinomycetota</taxon>
        <taxon>Actinomycetes</taxon>
        <taxon>Bifidobacteriales</taxon>
        <taxon>Bifidobacteriaceae</taxon>
        <taxon>Bifidobacterium</taxon>
    </lineage>
</organism>
<evidence type="ECO:0000313" key="1">
    <source>
        <dbReference type="EMBL" id="BEK83319.1"/>
    </source>
</evidence>
<keyword evidence="4" id="KW-1185">Reference proteome</keyword>
<dbReference type="Proteomes" id="UP001357973">
    <property type="component" value="Chromosome"/>
</dbReference>
<dbReference type="EMBL" id="BPPZ01000002">
    <property type="protein sequence ID" value="GJD13481.1"/>
    <property type="molecule type" value="Genomic_DNA"/>
</dbReference>
<evidence type="ECO:0000313" key="2">
    <source>
        <dbReference type="EMBL" id="GJD13481.1"/>
    </source>
</evidence>
<protein>
    <submittedName>
        <fullName evidence="2">Uncharacterized protein</fullName>
    </submittedName>
</protein>
<dbReference type="EMBL" id="AP028457">
    <property type="protein sequence ID" value="BEK83319.1"/>
    <property type="molecule type" value="Genomic_DNA"/>
</dbReference>